<dbReference type="EMBL" id="MG253649">
    <property type="protein sequence ID" value="ATW69605.1"/>
    <property type="molecule type" value="Genomic_DNA"/>
</dbReference>
<gene>
    <name evidence="1" type="ORF">bIBB24tp1_gp50</name>
</gene>
<sequence length="54" mass="6146">MIIFLSCTGIVIKFSVSAPIGKENETNAYKPRSYQQNRDKNLVNILNIKKCNMV</sequence>
<evidence type="ECO:0000313" key="1">
    <source>
        <dbReference type="EMBL" id="ATW69605.1"/>
    </source>
</evidence>
<proteinExistence type="predicted"/>
<organism evidence="1 2">
    <name type="scientific">Lactococcus phage vB_Llc_bIBB24tp1</name>
    <dbReference type="NCBI Taxonomy" id="2053704"/>
    <lineage>
        <taxon>Viruses</taxon>
        <taxon>Duplodnaviria</taxon>
        <taxon>Heunggongvirae</taxon>
        <taxon>Uroviricota</taxon>
        <taxon>Caudoviricetes</taxon>
        <taxon>Skunavirus</taxon>
        <taxon>Skunavirus bIBB5g1</taxon>
    </lineage>
</organism>
<reference evidence="1 2" key="1">
    <citation type="journal article" date="2018" name="Sci. Rep.">
        <title>Molecular, physiological and phylogenetic traits of Lactococcus 936-type phages from distinct dairy environments.</title>
        <authorList>
            <person name="Chmielewska-Jeznach M."/>
            <person name="Bardowski J.K."/>
            <person name="Szczepankowska A.K."/>
        </authorList>
    </citation>
    <scope>NUCLEOTIDE SEQUENCE [LARGE SCALE GENOMIC DNA]</scope>
</reference>
<accession>A0A2Z2XRW7</accession>
<protein>
    <submittedName>
        <fullName evidence="1">Uncharacterized protein</fullName>
    </submittedName>
</protein>
<name>A0A2Z2XRW7_9CAUD</name>
<evidence type="ECO:0000313" key="2">
    <source>
        <dbReference type="Proteomes" id="UP000260616"/>
    </source>
</evidence>
<dbReference type="Proteomes" id="UP000260616">
    <property type="component" value="Segment"/>
</dbReference>